<gene>
    <name evidence="2" type="ORF">EJP77_14355</name>
</gene>
<dbReference type="EMBL" id="RZNX01000006">
    <property type="protein sequence ID" value="RUT29556.1"/>
    <property type="molecule type" value="Genomic_DNA"/>
</dbReference>
<dbReference type="Proteomes" id="UP000272464">
    <property type="component" value="Unassembled WGS sequence"/>
</dbReference>
<evidence type="ECO:0000256" key="1">
    <source>
        <dbReference type="SAM" id="Phobius"/>
    </source>
</evidence>
<proteinExistence type="predicted"/>
<keyword evidence="1" id="KW-0472">Membrane</keyword>
<organism evidence="2 3">
    <name type="scientific">Paenibacillus zeisoli</name>
    <dbReference type="NCBI Taxonomy" id="2496267"/>
    <lineage>
        <taxon>Bacteria</taxon>
        <taxon>Bacillati</taxon>
        <taxon>Bacillota</taxon>
        <taxon>Bacilli</taxon>
        <taxon>Bacillales</taxon>
        <taxon>Paenibacillaceae</taxon>
        <taxon>Paenibacillus</taxon>
    </lineage>
</organism>
<feature type="transmembrane region" description="Helical" evidence="1">
    <location>
        <begin position="30"/>
        <end position="52"/>
    </location>
</feature>
<keyword evidence="3" id="KW-1185">Reference proteome</keyword>
<name>A0A433X615_9BACL</name>
<keyword evidence="1" id="KW-0812">Transmembrane</keyword>
<protein>
    <submittedName>
        <fullName evidence="2">Uncharacterized protein</fullName>
    </submittedName>
</protein>
<sequence>MRMEKSAGLSLGFLAGTTFGSGISFLLSWQSYDLVLLVSLCGAAGAFAGLYISQKLAVKS</sequence>
<evidence type="ECO:0000313" key="3">
    <source>
        <dbReference type="Proteomes" id="UP000272464"/>
    </source>
</evidence>
<dbReference type="OrthoDB" id="2664367at2"/>
<comment type="caution">
    <text evidence="2">The sequence shown here is derived from an EMBL/GenBank/DDBJ whole genome shotgun (WGS) entry which is preliminary data.</text>
</comment>
<evidence type="ECO:0000313" key="2">
    <source>
        <dbReference type="EMBL" id="RUT29556.1"/>
    </source>
</evidence>
<accession>A0A433X615</accession>
<keyword evidence="1" id="KW-1133">Transmembrane helix</keyword>
<dbReference type="AlphaFoldDB" id="A0A433X615"/>
<reference evidence="2 3" key="1">
    <citation type="submission" date="2018-12" db="EMBL/GenBank/DDBJ databases">
        <authorList>
            <person name="Sun L."/>
            <person name="Chen Z."/>
        </authorList>
    </citation>
    <scope>NUCLEOTIDE SEQUENCE [LARGE SCALE GENOMIC DNA]</scope>
    <source>
        <strain evidence="2 3">3-5-3</strain>
    </source>
</reference>